<evidence type="ECO:0000313" key="2">
    <source>
        <dbReference type="EMBL" id="JAI07355.1"/>
    </source>
</evidence>
<keyword evidence="1" id="KW-0812">Transmembrane</keyword>
<accession>A0A0E9XXI4</accession>
<protein>
    <submittedName>
        <fullName evidence="2">Uncharacterized protein</fullName>
    </submittedName>
</protein>
<keyword evidence="1" id="KW-0472">Membrane</keyword>
<organism evidence="2">
    <name type="scientific">Anguilla anguilla</name>
    <name type="common">European freshwater eel</name>
    <name type="synonym">Muraena anguilla</name>
    <dbReference type="NCBI Taxonomy" id="7936"/>
    <lineage>
        <taxon>Eukaryota</taxon>
        <taxon>Metazoa</taxon>
        <taxon>Chordata</taxon>
        <taxon>Craniata</taxon>
        <taxon>Vertebrata</taxon>
        <taxon>Euteleostomi</taxon>
        <taxon>Actinopterygii</taxon>
        <taxon>Neopterygii</taxon>
        <taxon>Teleostei</taxon>
        <taxon>Anguilliformes</taxon>
        <taxon>Anguillidae</taxon>
        <taxon>Anguilla</taxon>
    </lineage>
</organism>
<feature type="transmembrane region" description="Helical" evidence="1">
    <location>
        <begin position="12"/>
        <end position="37"/>
    </location>
</feature>
<dbReference type="EMBL" id="GBXM01001223">
    <property type="protein sequence ID" value="JAI07355.1"/>
    <property type="molecule type" value="Transcribed_RNA"/>
</dbReference>
<reference evidence="2" key="2">
    <citation type="journal article" date="2015" name="Fish Shellfish Immunol.">
        <title>Early steps in the European eel (Anguilla anguilla)-Vibrio vulnificus interaction in the gills: Role of the RtxA13 toxin.</title>
        <authorList>
            <person name="Callol A."/>
            <person name="Pajuelo D."/>
            <person name="Ebbesson L."/>
            <person name="Teles M."/>
            <person name="MacKenzie S."/>
            <person name="Amaro C."/>
        </authorList>
    </citation>
    <scope>NUCLEOTIDE SEQUENCE</scope>
</reference>
<keyword evidence="1" id="KW-1133">Transmembrane helix</keyword>
<reference evidence="2" key="1">
    <citation type="submission" date="2014-11" db="EMBL/GenBank/DDBJ databases">
        <authorList>
            <person name="Amaro Gonzalez C."/>
        </authorList>
    </citation>
    <scope>NUCLEOTIDE SEQUENCE</scope>
</reference>
<evidence type="ECO:0000256" key="1">
    <source>
        <dbReference type="SAM" id="Phobius"/>
    </source>
</evidence>
<name>A0A0E9XXI4_ANGAN</name>
<proteinExistence type="predicted"/>
<dbReference type="AlphaFoldDB" id="A0A0E9XXI4"/>
<sequence>MVSLFETLSRLFRYSVSSVFTAELIYLRANVGFIVLLRNTISLNIMMDSD</sequence>